<keyword evidence="5" id="KW-0677">Repeat</keyword>
<evidence type="ECO:0000256" key="7">
    <source>
        <dbReference type="ARBA" id="ARBA00022989"/>
    </source>
</evidence>
<dbReference type="RefSeq" id="XP_018085123.1">
    <property type="nucleotide sequence ID" value="XM_018229634.2"/>
</dbReference>
<keyword evidence="4 10" id="KW-0812">Transmembrane</keyword>
<dbReference type="PANTHER" id="PTHR46131:SF5">
    <property type="entry name" value="SOLUTE CARRIER FAMILY 25 MEMBER 53"/>
    <property type="match status" value="1"/>
</dbReference>
<reference evidence="13" key="1">
    <citation type="submission" date="2025-08" db="UniProtKB">
        <authorList>
            <consortium name="RefSeq"/>
        </authorList>
    </citation>
    <scope>IDENTIFICATION</scope>
    <source>
        <strain evidence="13">J_2021</strain>
        <tissue evidence="13">Erythrocytes</tissue>
    </source>
</reference>
<dbReference type="PROSITE" id="PS50920">
    <property type="entry name" value="SOLCAR"/>
    <property type="match status" value="2"/>
</dbReference>
<keyword evidence="8" id="KW-0496">Mitochondrion</keyword>
<evidence type="ECO:0000313" key="13">
    <source>
        <dbReference type="RefSeq" id="XP_018085123.1"/>
    </source>
</evidence>
<dbReference type="GO" id="GO:0005743">
    <property type="term" value="C:mitochondrial inner membrane"/>
    <property type="evidence" value="ECO:0007669"/>
    <property type="project" value="UniProtKB-SubCell"/>
</dbReference>
<keyword evidence="7" id="KW-1133">Transmembrane helix</keyword>
<protein>
    <submittedName>
        <fullName evidence="13">Solute carrier family 25 member 53</fullName>
    </submittedName>
</protein>
<evidence type="ECO:0000256" key="2">
    <source>
        <dbReference type="ARBA" id="ARBA00006375"/>
    </source>
</evidence>
<evidence type="ECO:0000256" key="3">
    <source>
        <dbReference type="ARBA" id="ARBA00022448"/>
    </source>
</evidence>
<dbReference type="Xenbase" id="XB-GENE-6488454">
    <property type="gene designation" value="slc25a53.L"/>
</dbReference>
<evidence type="ECO:0000313" key="12">
    <source>
        <dbReference type="Proteomes" id="UP000186698"/>
    </source>
</evidence>
<evidence type="ECO:0000256" key="10">
    <source>
        <dbReference type="PROSITE-ProRule" id="PRU00282"/>
    </source>
</evidence>
<dbReference type="InterPro" id="IPR052465">
    <property type="entry name" value="Mito_NAD+_Carrier"/>
</dbReference>
<accession>A0A1L8F6P1</accession>
<comment type="subcellular location">
    <subcellularLocation>
        <location evidence="1">Mitochondrion inner membrane</location>
        <topology evidence="1">Multi-pass membrane protein</topology>
    </subcellularLocation>
</comment>
<dbReference type="OMA" id="LGYYRAF"/>
<dbReference type="InterPro" id="IPR023395">
    <property type="entry name" value="MCP_dom_sf"/>
</dbReference>
<dbReference type="OrthoDB" id="2139348at2759"/>
<dbReference type="GO" id="GO:0005739">
    <property type="term" value="C:mitochondrion"/>
    <property type="evidence" value="ECO:0000318"/>
    <property type="project" value="GO_Central"/>
</dbReference>
<evidence type="ECO:0000256" key="11">
    <source>
        <dbReference type="RuleBase" id="RU000488"/>
    </source>
</evidence>
<dbReference type="Gene3D" id="1.50.40.10">
    <property type="entry name" value="Mitochondrial carrier domain"/>
    <property type="match status" value="1"/>
</dbReference>
<dbReference type="AGR" id="Xenbase:XB-GENE-6488454"/>
<dbReference type="CTD" id="108698271"/>
<keyword evidence="6" id="KW-0999">Mitochondrion inner membrane</keyword>
<dbReference type="SUPFAM" id="SSF103506">
    <property type="entry name" value="Mitochondrial carrier"/>
    <property type="match status" value="1"/>
</dbReference>
<sequence>MEDGNPPPSSTWHGSGYSVGATSTFLSTVLTFPIYKTIFRQQLHTMTIRAASQQLLKEGFAQLYRGLPPPLVAKTVQGTLLFGTQGTFQRLLSGNGKAGHWDRCLSGLMSGALEAVLLVPFERVQNILQDGRNNTRFPSAGSILQEFQSYSARNRFTFGVYRGFAVILARNALGSALYFSFKEPLRDALSLDGVPGWVPSLVSGSVNGAFTSLILYPLSVLVSNMQAGVGKELPKTREVAGEVWLKCGGKVSLLYRGASLIILRSCITWGVTTAIHDVLRGQH</sequence>
<organism evidence="12 13">
    <name type="scientific">Xenopus laevis</name>
    <name type="common">African clawed frog</name>
    <dbReference type="NCBI Taxonomy" id="8355"/>
    <lineage>
        <taxon>Eukaryota</taxon>
        <taxon>Metazoa</taxon>
        <taxon>Chordata</taxon>
        <taxon>Craniata</taxon>
        <taxon>Vertebrata</taxon>
        <taxon>Euteleostomi</taxon>
        <taxon>Amphibia</taxon>
        <taxon>Batrachia</taxon>
        <taxon>Anura</taxon>
        <taxon>Pipoidea</taxon>
        <taxon>Pipidae</taxon>
        <taxon>Xenopodinae</taxon>
        <taxon>Xenopus</taxon>
        <taxon>Xenopus</taxon>
    </lineage>
</organism>
<evidence type="ECO:0000256" key="9">
    <source>
        <dbReference type="ARBA" id="ARBA00023136"/>
    </source>
</evidence>
<evidence type="ECO:0000256" key="5">
    <source>
        <dbReference type="ARBA" id="ARBA00022737"/>
    </source>
</evidence>
<feature type="repeat" description="Solcar" evidence="10">
    <location>
        <begin position="11"/>
        <end position="91"/>
    </location>
</feature>
<evidence type="ECO:0000256" key="4">
    <source>
        <dbReference type="ARBA" id="ARBA00022692"/>
    </source>
</evidence>
<dbReference type="AlphaFoldDB" id="A0A1L8F6P1"/>
<keyword evidence="3 11" id="KW-0813">Transport</keyword>
<evidence type="ECO:0000256" key="6">
    <source>
        <dbReference type="ARBA" id="ARBA00022792"/>
    </source>
</evidence>
<dbReference type="Bgee" id="108698271">
    <property type="expression patterns" value="Expressed in brain and 4 other cell types or tissues"/>
</dbReference>
<evidence type="ECO:0000256" key="8">
    <source>
        <dbReference type="ARBA" id="ARBA00023128"/>
    </source>
</evidence>
<dbReference type="KEGG" id="xla:108698271"/>
<evidence type="ECO:0000313" key="14">
    <source>
        <dbReference type="Xenbase" id="XB-GENE-6488454"/>
    </source>
</evidence>
<dbReference type="GeneID" id="108698271"/>
<evidence type="ECO:0000256" key="1">
    <source>
        <dbReference type="ARBA" id="ARBA00004448"/>
    </source>
</evidence>
<comment type="similarity">
    <text evidence="2 11">Belongs to the mitochondrial carrier (TC 2.A.29) family.</text>
</comment>
<dbReference type="InterPro" id="IPR018108">
    <property type="entry name" value="MCP_transmembrane"/>
</dbReference>
<dbReference type="GO" id="GO:0051724">
    <property type="term" value="F:NAD transmembrane transporter activity"/>
    <property type="evidence" value="ECO:0000318"/>
    <property type="project" value="GO_Central"/>
</dbReference>
<keyword evidence="9 10" id="KW-0472">Membrane</keyword>
<dbReference type="Pfam" id="PF00153">
    <property type="entry name" value="Mito_carr"/>
    <property type="match status" value="3"/>
</dbReference>
<proteinExistence type="inferred from homology"/>
<gene>
    <name evidence="13 14" type="primary">slc25a53.L</name>
</gene>
<dbReference type="PANTHER" id="PTHR46131">
    <property type="entry name" value="SD08549P"/>
    <property type="match status" value="1"/>
</dbReference>
<keyword evidence="12" id="KW-1185">Reference proteome</keyword>
<dbReference type="PaxDb" id="8355-A0A1L8F6P1"/>
<dbReference type="STRING" id="8355.A0A1L8F6P1"/>
<feature type="repeat" description="Solcar" evidence="10">
    <location>
        <begin position="98"/>
        <end position="188"/>
    </location>
</feature>
<name>A0A1L8F6P1_XENLA</name>
<dbReference type="Proteomes" id="UP000186698">
    <property type="component" value="Chromosome 8L"/>
</dbReference>